<reference evidence="1" key="1">
    <citation type="submission" date="2020-09" db="EMBL/GenBank/DDBJ databases">
        <title>Genome-Enabled Discovery of Anthraquinone Biosynthesis in Senna tora.</title>
        <authorList>
            <person name="Kang S.-H."/>
            <person name="Pandey R.P."/>
            <person name="Lee C.-M."/>
            <person name="Sim J.-S."/>
            <person name="Jeong J.-T."/>
            <person name="Choi B.-S."/>
            <person name="Jung M."/>
            <person name="Ginzburg D."/>
            <person name="Zhao K."/>
            <person name="Won S.Y."/>
            <person name="Oh T.-J."/>
            <person name="Yu Y."/>
            <person name="Kim N.-H."/>
            <person name="Lee O.R."/>
            <person name="Lee T.-H."/>
            <person name="Bashyal P."/>
            <person name="Kim T.-S."/>
            <person name="Lee W.-H."/>
            <person name="Kawkins C."/>
            <person name="Kim C.-K."/>
            <person name="Kim J.S."/>
            <person name="Ahn B.O."/>
            <person name="Rhee S.Y."/>
            <person name="Sohng J.K."/>
        </authorList>
    </citation>
    <scope>NUCLEOTIDE SEQUENCE</scope>
    <source>
        <tissue evidence="1">Leaf</tissue>
    </source>
</reference>
<comment type="caution">
    <text evidence="1">The sequence shown here is derived from an EMBL/GenBank/DDBJ whole genome shotgun (WGS) entry which is preliminary data.</text>
</comment>
<evidence type="ECO:0000313" key="1">
    <source>
        <dbReference type="EMBL" id="KAF7825097.1"/>
    </source>
</evidence>
<name>A0A834WJE8_9FABA</name>
<dbReference type="AlphaFoldDB" id="A0A834WJE8"/>
<dbReference type="EMBL" id="JAAIUW010000006">
    <property type="protein sequence ID" value="KAF7825097.1"/>
    <property type="molecule type" value="Genomic_DNA"/>
</dbReference>
<evidence type="ECO:0000313" key="2">
    <source>
        <dbReference type="Proteomes" id="UP000634136"/>
    </source>
</evidence>
<gene>
    <name evidence="1" type="ORF">G2W53_016261</name>
</gene>
<proteinExistence type="predicted"/>
<sequence>MAKDAAKVAICRGTGSQWKGKIYGG</sequence>
<accession>A0A834WJE8</accession>
<organism evidence="1 2">
    <name type="scientific">Senna tora</name>
    <dbReference type="NCBI Taxonomy" id="362788"/>
    <lineage>
        <taxon>Eukaryota</taxon>
        <taxon>Viridiplantae</taxon>
        <taxon>Streptophyta</taxon>
        <taxon>Embryophyta</taxon>
        <taxon>Tracheophyta</taxon>
        <taxon>Spermatophyta</taxon>
        <taxon>Magnoliopsida</taxon>
        <taxon>eudicotyledons</taxon>
        <taxon>Gunneridae</taxon>
        <taxon>Pentapetalae</taxon>
        <taxon>rosids</taxon>
        <taxon>fabids</taxon>
        <taxon>Fabales</taxon>
        <taxon>Fabaceae</taxon>
        <taxon>Caesalpinioideae</taxon>
        <taxon>Cassia clade</taxon>
        <taxon>Senna</taxon>
    </lineage>
</organism>
<protein>
    <submittedName>
        <fullName evidence="1">Uncharacterized protein</fullName>
    </submittedName>
</protein>
<keyword evidence="2" id="KW-1185">Reference proteome</keyword>
<dbReference type="Proteomes" id="UP000634136">
    <property type="component" value="Unassembled WGS sequence"/>
</dbReference>